<evidence type="ECO:0000256" key="9">
    <source>
        <dbReference type="SAM" id="Phobius"/>
    </source>
</evidence>
<dbReference type="EMBL" id="LXPE01000021">
    <property type="protein sequence ID" value="OBA26255.1"/>
    <property type="molecule type" value="Genomic_DNA"/>
</dbReference>
<dbReference type="PANTHER" id="PTHR31465">
    <property type="entry name" value="PROTEIN RTA1-RELATED"/>
    <property type="match status" value="1"/>
</dbReference>
<evidence type="ECO:0000256" key="8">
    <source>
        <dbReference type="ARBA" id="ARBA00041117"/>
    </source>
</evidence>
<comment type="similarity">
    <text evidence="2">Belongs to the lipid-translocating exporter (LTE) (TC 9.A.26.1) family.</text>
</comment>
<dbReference type="PANTHER" id="PTHR31465:SF9">
    <property type="entry name" value="SPHINGOID LONG-CHAIN BASE TRANSPORTER RSB1"/>
    <property type="match status" value="1"/>
</dbReference>
<dbReference type="Proteomes" id="UP000092321">
    <property type="component" value="Unassembled WGS sequence"/>
</dbReference>
<comment type="subcellular location">
    <subcellularLocation>
        <location evidence="1">Cell membrane</location>
        <topology evidence="1">Multi-pass membrane protein</topology>
    </subcellularLocation>
</comment>
<keyword evidence="5" id="KW-0445">Lipid transport</keyword>
<dbReference type="GO" id="GO:0000324">
    <property type="term" value="C:fungal-type vacuole"/>
    <property type="evidence" value="ECO:0007669"/>
    <property type="project" value="TreeGrafter"/>
</dbReference>
<name>A0A1B7TC50_9ASCO</name>
<protein>
    <recommendedName>
        <fullName evidence="8">Sphingoid long-chain base transporter RSB1</fullName>
    </recommendedName>
</protein>
<keyword evidence="5" id="KW-0813">Transport</keyword>
<keyword evidence="4 9" id="KW-1133">Transmembrane helix</keyword>
<dbReference type="OrthoDB" id="3358017at2759"/>
<feature type="transmembrane region" description="Helical" evidence="9">
    <location>
        <begin position="83"/>
        <end position="101"/>
    </location>
</feature>
<gene>
    <name evidence="10" type="ORF">HANVADRAFT_53317</name>
</gene>
<evidence type="ECO:0000256" key="5">
    <source>
        <dbReference type="ARBA" id="ARBA00023055"/>
    </source>
</evidence>
<dbReference type="GO" id="GO:0006869">
    <property type="term" value="P:lipid transport"/>
    <property type="evidence" value="ECO:0007669"/>
    <property type="project" value="UniProtKB-KW"/>
</dbReference>
<feature type="transmembrane region" description="Helical" evidence="9">
    <location>
        <begin position="121"/>
        <end position="145"/>
    </location>
</feature>
<accession>A0A1B7TC50</accession>
<feature type="transmembrane region" description="Helical" evidence="9">
    <location>
        <begin position="263"/>
        <end position="286"/>
    </location>
</feature>
<dbReference type="GO" id="GO:0005886">
    <property type="term" value="C:plasma membrane"/>
    <property type="evidence" value="ECO:0007669"/>
    <property type="project" value="UniProtKB-SubCell"/>
</dbReference>
<evidence type="ECO:0000313" key="10">
    <source>
        <dbReference type="EMBL" id="OBA26255.1"/>
    </source>
</evidence>
<evidence type="ECO:0000256" key="3">
    <source>
        <dbReference type="ARBA" id="ARBA00022692"/>
    </source>
</evidence>
<keyword evidence="11" id="KW-1185">Reference proteome</keyword>
<sequence length="347" mass="39981">MHLYLVGEIIGYVGRFLSTNDIEGYSLENIKFYIIQFTLLTICPNFFNAAVYSQYGRFLYVYGTSKEKINEFNVFGKKLQPTLMSFILIFIDFLCIFIQGAGGNILREADSKTQFDIGNGVYIGGIALQCFSMTCFTFLFTKLMYNIHVKQRLVFIRERDVFHIYGEDLRSYSPVGTFFLPWKWPRVIRSISLQELAQYTSNDQPTTIPIEVLSNTQANMFKIYPIVLLIAFAFAILRCFYRLFEIAIGGWGGYLMTHEAFLIGLDFVPMSIGAVITVIFSEGIVFGKIGLKVAKRVKFEHYDNRSPRKRLAYDLKQMFSSYDDTIVTPVIKPTDEKVSFKVSRDHF</sequence>
<evidence type="ECO:0000313" key="11">
    <source>
        <dbReference type="Proteomes" id="UP000092321"/>
    </source>
</evidence>
<evidence type="ECO:0000256" key="7">
    <source>
        <dbReference type="ARBA" id="ARBA00037472"/>
    </source>
</evidence>
<proteinExistence type="inferred from homology"/>
<reference evidence="11" key="1">
    <citation type="journal article" date="2016" name="Proc. Natl. Acad. Sci. U.S.A.">
        <title>Comparative genomics of biotechnologically important yeasts.</title>
        <authorList>
            <person name="Riley R."/>
            <person name="Haridas S."/>
            <person name="Wolfe K.H."/>
            <person name="Lopes M.R."/>
            <person name="Hittinger C.T."/>
            <person name="Goeker M."/>
            <person name="Salamov A.A."/>
            <person name="Wisecaver J.H."/>
            <person name="Long T.M."/>
            <person name="Calvey C.H."/>
            <person name="Aerts A.L."/>
            <person name="Barry K.W."/>
            <person name="Choi C."/>
            <person name="Clum A."/>
            <person name="Coughlan A.Y."/>
            <person name="Deshpande S."/>
            <person name="Douglass A.P."/>
            <person name="Hanson S.J."/>
            <person name="Klenk H.-P."/>
            <person name="LaButti K.M."/>
            <person name="Lapidus A."/>
            <person name="Lindquist E.A."/>
            <person name="Lipzen A.M."/>
            <person name="Meier-Kolthoff J.P."/>
            <person name="Ohm R.A."/>
            <person name="Otillar R.P."/>
            <person name="Pangilinan J.L."/>
            <person name="Peng Y."/>
            <person name="Rokas A."/>
            <person name="Rosa C.A."/>
            <person name="Scheuner C."/>
            <person name="Sibirny A.A."/>
            <person name="Slot J.C."/>
            <person name="Stielow J.B."/>
            <person name="Sun H."/>
            <person name="Kurtzman C.P."/>
            <person name="Blackwell M."/>
            <person name="Grigoriev I.V."/>
            <person name="Jeffries T.W."/>
        </authorList>
    </citation>
    <scope>NUCLEOTIDE SEQUENCE [LARGE SCALE GENOMIC DNA]</scope>
    <source>
        <strain evidence="11">NRRL Y-1626</strain>
    </source>
</reference>
<evidence type="ECO:0000256" key="4">
    <source>
        <dbReference type="ARBA" id="ARBA00022989"/>
    </source>
</evidence>
<dbReference type="AlphaFoldDB" id="A0A1B7TC50"/>
<evidence type="ECO:0000256" key="1">
    <source>
        <dbReference type="ARBA" id="ARBA00004651"/>
    </source>
</evidence>
<organism evidence="10 11">
    <name type="scientific">Hanseniaspora valbyensis NRRL Y-1626</name>
    <dbReference type="NCBI Taxonomy" id="766949"/>
    <lineage>
        <taxon>Eukaryota</taxon>
        <taxon>Fungi</taxon>
        <taxon>Dikarya</taxon>
        <taxon>Ascomycota</taxon>
        <taxon>Saccharomycotina</taxon>
        <taxon>Saccharomycetes</taxon>
        <taxon>Saccharomycodales</taxon>
        <taxon>Saccharomycodaceae</taxon>
        <taxon>Hanseniaspora</taxon>
    </lineage>
</organism>
<evidence type="ECO:0000256" key="2">
    <source>
        <dbReference type="ARBA" id="ARBA00009969"/>
    </source>
</evidence>
<keyword evidence="6 9" id="KW-0472">Membrane</keyword>
<dbReference type="InterPro" id="IPR007568">
    <property type="entry name" value="RTA1"/>
</dbReference>
<keyword evidence="3 9" id="KW-0812">Transmembrane</keyword>
<evidence type="ECO:0000256" key="6">
    <source>
        <dbReference type="ARBA" id="ARBA00023136"/>
    </source>
</evidence>
<comment type="function">
    <text evidence="7">Catalyzes the ATP-dependent translocation of sphingoid long-chain bases (LCBs) from the cytoplasmic site toward the extracytoplasmic side of the membrane (flip-flop). Involved in the establishment of the functional lipid asymmetry of the plasma membrane. Regulates intracellular levels of LCBs, sphingolipid precursors that are growth inhibitory at increased levels.</text>
</comment>
<dbReference type="Pfam" id="PF04479">
    <property type="entry name" value="RTA1"/>
    <property type="match status" value="1"/>
</dbReference>
<feature type="transmembrane region" description="Helical" evidence="9">
    <location>
        <begin position="223"/>
        <end position="243"/>
    </location>
</feature>
<comment type="caution">
    <text evidence="10">The sequence shown here is derived from an EMBL/GenBank/DDBJ whole genome shotgun (WGS) entry which is preliminary data.</text>
</comment>